<organism evidence="3">
    <name type="scientific">Angiostrongylus costaricensis</name>
    <name type="common">Nematode worm</name>
    <dbReference type="NCBI Taxonomy" id="334426"/>
    <lineage>
        <taxon>Eukaryota</taxon>
        <taxon>Metazoa</taxon>
        <taxon>Ecdysozoa</taxon>
        <taxon>Nematoda</taxon>
        <taxon>Chromadorea</taxon>
        <taxon>Rhabditida</taxon>
        <taxon>Rhabditina</taxon>
        <taxon>Rhabditomorpha</taxon>
        <taxon>Strongyloidea</taxon>
        <taxon>Metastrongylidae</taxon>
        <taxon>Angiostrongylus</taxon>
    </lineage>
</organism>
<evidence type="ECO:0000313" key="1">
    <source>
        <dbReference type="EMBL" id="VDM60702.1"/>
    </source>
</evidence>
<sequence>MTTDGQEPLVIGFLGMSNVLQEDHRPDGQGFFTKSLEERYDARRIPRASRIHWATLARDREKWKNYWCPLESLDDQRDGR</sequence>
<protein>
    <submittedName>
        <fullName evidence="3">Transposase</fullName>
    </submittedName>
</protein>
<accession>A0A0R3PTJ8</accession>
<dbReference type="EMBL" id="UYYA01004250">
    <property type="protein sequence ID" value="VDM60702.1"/>
    <property type="molecule type" value="Genomic_DNA"/>
</dbReference>
<dbReference type="WBParaSite" id="ACOC_0000911601-mRNA-1">
    <property type="protein sequence ID" value="ACOC_0000911601-mRNA-1"/>
    <property type="gene ID" value="ACOC_0000911601"/>
</dbReference>
<dbReference type="AlphaFoldDB" id="A0A0R3PTJ8"/>
<reference evidence="3" key="1">
    <citation type="submission" date="2017-02" db="UniProtKB">
        <authorList>
            <consortium name="WormBaseParasite"/>
        </authorList>
    </citation>
    <scope>IDENTIFICATION</scope>
</reference>
<keyword evidence="2" id="KW-1185">Reference proteome</keyword>
<dbReference type="Proteomes" id="UP000267027">
    <property type="component" value="Unassembled WGS sequence"/>
</dbReference>
<evidence type="ECO:0000313" key="3">
    <source>
        <dbReference type="WBParaSite" id="ACOC_0000911601-mRNA-1"/>
    </source>
</evidence>
<reference evidence="1 2" key="2">
    <citation type="submission" date="2018-11" db="EMBL/GenBank/DDBJ databases">
        <authorList>
            <consortium name="Pathogen Informatics"/>
        </authorList>
    </citation>
    <scope>NUCLEOTIDE SEQUENCE [LARGE SCALE GENOMIC DNA]</scope>
    <source>
        <strain evidence="1 2">Costa Rica</strain>
    </source>
</reference>
<proteinExistence type="predicted"/>
<gene>
    <name evidence="1" type="ORF">ACOC_LOCUS9117</name>
</gene>
<name>A0A0R3PTJ8_ANGCS</name>
<evidence type="ECO:0000313" key="2">
    <source>
        <dbReference type="Proteomes" id="UP000267027"/>
    </source>
</evidence>